<dbReference type="PaxDb" id="30732-ENSOMEP00000036329"/>
<dbReference type="Gene3D" id="1.25.10.10">
    <property type="entry name" value="Leucine-rich Repeat Variant"/>
    <property type="match status" value="1"/>
</dbReference>
<dbReference type="Pfam" id="PF21038">
    <property type="entry name" value="CEP104_N"/>
    <property type="match status" value="1"/>
</dbReference>
<name>A0A3B3E399_ORYME</name>
<dbReference type="InterPro" id="IPR052607">
    <property type="entry name" value="CEP104-like"/>
</dbReference>
<dbReference type="GeneTree" id="ENSGT00390000013405"/>
<dbReference type="Ensembl" id="ENSOMET00000031666.1">
    <property type="protein sequence ID" value="ENSOMEP00000036329.1"/>
    <property type="gene ID" value="ENSOMEG00000023835.1"/>
</dbReference>
<accession>A0A3B3E399</accession>
<organism evidence="2 3">
    <name type="scientific">Oryzias melastigma</name>
    <name type="common">Marine medaka</name>
    <dbReference type="NCBI Taxonomy" id="30732"/>
    <lineage>
        <taxon>Eukaryota</taxon>
        <taxon>Metazoa</taxon>
        <taxon>Chordata</taxon>
        <taxon>Craniata</taxon>
        <taxon>Vertebrata</taxon>
        <taxon>Euteleostomi</taxon>
        <taxon>Actinopterygii</taxon>
        <taxon>Neopterygii</taxon>
        <taxon>Teleostei</taxon>
        <taxon>Neoteleostei</taxon>
        <taxon>Acanthomorphata</taxon>
        <taxon>Ovalentaria</taxon>
        <taxon>Atherinomorphae</taxon>
        <taxon>Beloniformes</taxon>
        <taxon>Adrianichthyidae</taxon>
        <taxon>Oryziinae</taxon>
        <taxon>Oryzias</taxon>
    </lineage>
</organism>
<dbReference type="PANTHER" id="PTHR13371:SF0">
    <property type="entry name" value="CENTROSOMAL PROTEIN OF 104 KDA"/>
    <property type="match status" value="1"/>
</dbReference>
<dbReference type="STRING" id="30732.ENSOMEP00000036329"/>
<keyword evidence="3" id="KW-1185">Reference proteome</keyword>
<sequence length="615" mass="69795">MQKKIKFSVISSSSHEDHFSAKELLVHAPTLGPFMFAFYILPYSAKETCSPLRYVSMSDNERTGTGFRARELKSVHVDAVGTFLKISLYRNHANPLSILQVSLVAINVLGEALDGSSFEASVRVLFSQCSLLSSVCEPMSPLDDLAFDMYQDPEVAYIIQILDQKKQDVVHQEDFEQAKMLKQAIADLQQVGERLARYDMEKRCAIEKEDYDLAKKKKEVMMELRRNIYQQLEVHGLLDMSTVQQDERCFKNAKVFTLQMYSTEVVVISLALWQVLNEERPLPTLQRKDWAAENLQSSGPHAERTPASSGRSVQLLSERALREAGPAADIYGESPVAEAFSRTWYQREQALLAVHNKLLEATSTSSKEELRNMIRAAGLLTRRALLDKVTLVFYASLKLLRLILIYIIPDVGLGRAEAAHCLQQTFPHLLQRTGDAAGRPRAAAIAFIQEIAVLKYVRSLQMIPAELMKPFKSSLAPPLLFLWQFSRVALDHSTKEVRELARRIILLLYQQHQGDVLDLLPPHDGAAPKNFLYKRLFDGFSQIDGKLTETQVRIPRDPPAPGTEQHQDWRHWHWCEVCKAFSGQRIQALDQLLASLSTFQRHADNQMSMSLQKAF</sequence>
<dbReference type="Proteomes" id="UP000261560">
    <property type="component" value="Unplaced"/>
</dbReference>
<reference evidence="2" key="2">
    <citation type="submission" date="2025-09" db="UniProtKB">
        <authorList>
            <consortium name="Ensembl"/>
        </authorList>
    </citation>
    <scope>IDENTIFICATION</scope>
</reference>
<dbReference type="AlphaFoldDB" id="A0A3B3E399"/>
<dbReference type="InterPro" id="IPR011989">
    <property type="entry name" value="ARM-like"/>
</dbReference>
<proteinExistence type="predicted"/>
<protein>
    <recommendedName>
        <fullName evidence="1">Centrosomal protein CEP104 N-terminal domain-containing protein</fullName>
    </recommendedName>
</protein>
<dbReference type="Pfam" id="PF21040">
    <property type="entry name" value="CEP104-like_TOG"/>
    <property type="match status" value="1"/>
</dbReference>
<evidence type="ECO:0000313" key="3">
    <source>
        <dbReference type="Proteomes" id="UP000261560"/>
    </source>
</evidence>
<dbReference type="PANTHER" id="PTHR13371">
    <property type="entry name" value="GLYCINE-, GLUTAMATE-, THIENYLCYCLOHEXYLPIPERIDINE-BINDING PROTEIN"/>
    <property type="match status" value="1"/>
</dbReference>
<feature type="domain" description="Centrosomal protein CEP104 N-terminal" evidence="1">
    <location>
        <begin position="46"/>
        <end position="110"/>
    </location>
</feature>
<reference evidence="2" key="1">
    <citation type="submission" date="2025-08" db="UniProtKB">
        <authorList>
            <consortium name="Ensembl"/>
        </authorList>
    </citation>
    <scope>IDENTIFICATION</scope>
</reference>
<dbReference type="GO" id="GO:0005929">
    <property type="term" value="C:cilium"/>
    <property type="evidence" value="ECO:0007669"/>
    <property type="project" value="TreeGrafter"/>
</dbReference>
<evidence type="ECO:0000313" key="2">
    <source>
        <dbReference type="Ensembl" id="ENSOMEP00000036329.1"/>
    </source>
</evidence>
<dbReference type="InterPro" id="IPR048739">
    <property type="entry name" value="CEP104_N"/>
</dbReference>
<evidence type="ECO:0000259" key="1">
    <source>
        <dbReference type="Pfam" id="PF21038"/>
    </source>
</evidence>